<keyword evidence="2" id="KW-0812">Transmembrane</keyword>
<dbReference type="HOGENOM" id="CLU_055859_4_0_1"/>
<feature type="non-terminal residue" evidence="3">
    <location>
        <position position="1"/>
    </location>
</feature>
<dbReference type="STRING" id="413071.G9MXP7"/>
<accession>G9MXP7</accession>
<gene>
    <name evidence="3" type="ORF">TRIVIDRAFT_18436</name>
</gene>
<dbReference type="OMA" id="WASPECA"/>
<dbReference type="OrthoDB" id="5215637at2759"/>
<evidence type="ECO:0000313" key="3">
    <source>
        <dbReference type="EMBL" id="EHK20659.1"/>
    </source>
</evidence>
<feature type="non-terminal residue" evidence="3">
    <location>
        <position position="220"/>
    </location>
</feature>
<dbReference type="GeneID" id="25789193"/>
<dbReference type="Proteomes" id="UP000007115">
    <property type="component" value="Unassembled WGS sequence"/>
</dbReference>
<keyword evidence="4" id="KW-1185">Reference proteome</keyword>
<dbReference type="InParanoid" id="G9MXP7"/>
<protein>
    <submittedName>
        <fullName evidence="3">Uncharacterized protein</fullName>
    </submittedName>
</protein>
<proteinExistence type="predicted"/>
<evidence type="ECO:0000256" key="2">
    <source>
        <dbReference type="SAM" id="Phobius"/>
    </source>
</evidence>
<sequence length="220" mass="22660">FLQLLVPCSAAIKQCYYPNGNPSSDFPCDPNAKQSACCGGGLGASCLSNKLCQSNDGNIIRGSCSDKNWSSPECANFCLSADTGGTDLISCSNVTNTDTSYCCDHTNGCCDTGAGRFNILPKNPQVWATWNNEASVYKVVGTVYTSSPSTTSKVPTKATSTAPATTTTTSAAPTNSSPSQSDQSSGLSTGAKAGIGVGVAVGVILLAVIAFLAWKLRQRK</sequence>
<evidence type="ECO:0000256" key="1">
    <source>
        <dbReference type="SAM" id="MobiDB-lite"/>
    </source>
</evidence>
<dbReference type="EMBL" id="ABDF02000078">
    <property type="protein sequence ID" value="EHK20659.1"/>
    <property type="molecule type" value="Genomic_DNA"/>
</dbReference>
<dbReference type="RefSeq" id="XP_013954838.1">
    <property type="nucleotide sequence ID" value="XM_014099363.1"/>
</dbReference>
<dbReference type="VEuPathDB" id="FungiDB:TRIVIDRAFT_18436"/>
<dbReference type="AlphaFoldDB" id="G9MXP7"/>
<reference evidence="3 4" key="1">
    <citation type="journal article" date="2011" name="Genome Biol.">
        <title>Comparative genome sequence analysis underscores mycoparasitism as the ancestral life style of Trichoderma.</title>
        <authorList>
            <person name="Kubicek C.P."/>
            <person name="Herrera-Estrella A."/>
            <person name="Seidl-Seiboth V."/>
            <person name="Martinez D.A."/>
            <person name="Druzhinina I.S."/>
            <person name="Thon M."/>
            <person name="Zeilinger S."/>
            <person name="Casas-Flores S."/>
            <person name="Horwitz B.A."/>
            <person name="Mukherjee P.K."/>
            <person name="Mukherjee M."/>
            <person name="Kredics L."/>
            <person name="Alcaraz L.D."/>
            <person name="Aerts A."/>
            <person name="Antal Z."/>
            <person name="Atanasova L."/>
            <person name="Cervantes-Badillo M.G."/>
            <person name="Challacombe J."/>
            <person name="Chertkov O."/>
            <person name="McCluskey K."/>
            <person name="Coulpier F."/>
            <person name="Deshpande N."/>
            <person name="von Doehren H."/>
            <person name="Ebbole D.J."/>
            <person name="Esquivel-Naranjo E.U."/>
            <person name="Fekete E."/>
            <person name="Flipphi M."/>
            <person name="Glaser F."/>
            <person name="Gomez-Rodriguez E.Y."/>
            <person name="Gruber S."/>
            <person name="Han C."/>
            <person name="Henrissat B."/>
            <person name="Hermosa R."/>
            <person name="Hernandez-Onate M."/>
            <person name="Karaffa L."/>
            <person name="Kosti I."/>
            <person name="Le Crom S."/>
            <person name="Lindquist E."/>
            <person name="Lucas S."/>
            <person name="Luebeck M."/>
            <person name="Luebeck P.S."/>
            <person name="Margeot A."/>
            <person name="Metz B."/>
            <person name="Misra M."/>
            <person name="Nevalainen H."/>
            <person name="Omann M."/>
            <person name="Packer N."/>
            <person name="Perrone G."/>
            <person name="Uresti-Rivera E.E."/>
            <person name="Salamov A."/>
            <person name="Schmoll M."/>
            <person name="Seiboth B."/>
            <person name="Shapiro H."/>
            <person name="Sukno S."/>
            <person name="Tamayo-Ramos J.A."/>
            <person name="Tisch D."/>
            <person name="Wiest A."/>
            <person name="Wilkinson H.H."/>
            <person name="Zhang M."/>
            <person name="Coutinho P.M."/>
            <person name="Kenerley C.M."/>
            <person name="Monte E."/>
            <person name="Baker S.E."/>
            <person name="Grigoriev I.V."/>
        </authorList>
    </citation>
    <scope>NUCLEOTIDE SEQUENCE [LARGE SCALE GENOMIC DNA]</scope>
    <source>
        <strain evidence="4">Gv29-8 / FGSC 10586</strain>
    </source>
</reference>
<feature type="transmembrane region" description="Helical" evidence="2">
    <location>
        <begin position="193"/>
        <end position="214"/>
    </location>
</feature>
<organism evidence="3 4">
    <name type="scientific">Hypocrea virens (strain Gv29-8 / FGSC 10586)</name>
    <name type="common">Gliocladium virens</name>
    <name type="synonym">Trichoderma virens</name>
    <dbReference type="NCBI Taxonomy" id="413071"/>
    <lineage>
        <taxon>Eukaryota</taxon>
        <taxon>Fungi</taxon>
        <taxon>Dikarya</taxon>
        <taxon>Ascomycota</taxon>
        <taxon>Pezizomycotina</taxon>
        <taxon>Sordariomycetes</taxon>
        <taxon>Hypocreomycetidae</taxon>
        <taxon>Hypocreales</taxon>
        <taxon>Hypocreaceae</taxon>
        <taxon>Trichoderma</taxon>
    </lineage>
</organism>
<keyword evidence="2" id="KW-1133">Transmembrane helix</keyword>
<dbReference type="eggNOG" id="ENOG502SQDU">
    <property type="taxonomic scope" value="Eukaryota"/>
</dbReference>
<evidence type="ECO:0000313" key="4">
    <source>
        <dbReference type="Proteomes" id="UP000007115"/>
    </source>
</evidence>
<keyword evidence="2" id="KW-0472">Membrane</keyword>
<feature type="region of interest" description="Disordered" evidence="1">
    <location>
        <begin position="146"/>
        <end position="187"/>
    </location>
</feature>
<name>G9MXP7_HYPVG</name>
<comment type="caution">
    <text evidence="3">The sequence shown here is derived from an EMBL/GenBank/DDBJ whole genome shotgun (WGS) entry which is preliminary data.</text>
</comment>